<name>A0A8D8CSE4_CULPI</name>
<dbReference type="EMBL" id="HBUE01134317">
    <property type="protein sequence ID" value="CAG6497974.1"/>
    <property type="molecule type" value="Transcribed_RNA"/>
</dbReference>
<accession>A0A8D8CSE4</accession>
<organism evidence="1">
    <name type="scientific">Culex pipiens</name>
    <name type="common">House mosquito</name>
    <dbReference type="NCBI Taxonomy" id="7175"/>
    <lineage>
        <taxon>Eukaryota</taxon>
        <taxon>Metazoa</taxon>
        <taxon>Ecdysozoa</taxon>
        <taxon>Arthropoda</taxon>
        <taxon>Hexapoda</taxon>
        <taxon>Insecta</taxon>
        <taxon>Pterygota</taxon>
        <taxon>Neoptera</taxon>
        <taxon>Endopterygota</taxon>
        <taxon>Diptera</taxon>
        <taxon>Nematocera</taxon>
        <taxon>Culicoidea</taxon>
        <taxon>Culicidae</taxon>
        <taxon>Culicinae</taxon>
        <taxon>Culicini</taxon>
        <taxon>Culex</taxon>
        <taxon>Culex</taxon>
    </lineage>
</organism>
<proteinExistence type="predicted"/>
<dbReference type="EMBL" id="HBUE01134321">
    <property type="protein sequence ID" value="CAG6497982.1"/>
    <property type="molecule type" value="Transcribed_RNA"/>
</dbReference>
<evidence type="ECO:0000313" key="1">
    <source>
        <dbReference type="EMBL" id="CAG6497974.1"/>
    </source>
</evidence>
<dbReference type="EMBL" id="HBUE01134322">
    <property type="protein sequence ID" value="CAG6497985.1"/>
    <property type="molecule type" value="Transcribed_RNA"/>
</dbReference>
<dbReference type="EMBL" id="HBUE01134319">
    <property type="protein sequence ID" value="CAG6497978.1"/>
    <property type="molecule type" value="Transcribed_RNA"/>
</dbReference>
<protein>
    <submittedName>
        <fullName evidence="1">(northern house mosquito) hypothetical protein</fullName>
    </submittedName>
</protein>
<dbReference type="AlphaFoldDB" id="A0A8D8CSE4"/>
<sequence length="159" mass="16264">MAQFGGRGVGTIIIGRIVYRPAVHTGTGGRVQVQQIVAAGVGAGSFLQVQIARAAGHAEDAERTLALVDATAVFALRCYGTLRQSEILVGGFTTGGAILSALSQHVGQFVLKSNGQTACGTGGLREHTVVGLRQAIAAYVTIHQPALAEAPLVVGHVLV</sequence>
<reference evidence="1" key="1">
    <citation type="submission" date="2021-05" db="EMBL/GenBank/DDBJ databases">
        <authorList>
            <person name="Alioto T."/>
            <person name="Alioto T."/>
            <person name="Gomez Garrido J."/>
        </authorList>
    </citation>
    <scope>NUCLEOTIDE SEQUENCE</scope>
</reference>